<evidence type="ECO:0000256" key="1">
    <source>
        <dbReference type="SAM" id="MobiDB-lite"/>
    </source>
</evidence>
<evidence type="ECO:0000313" key="2">
    <source>
        <dbReference type="EMBL" id="AAR89861.1"/>
    </source>
</evidence>
<dbReference type="Gramene" id="Os03t0814200-00">
    <property type="protein sequence ID" value="Os03t0814200-00"/>
    <property type="gene ID" value="Os03g0814200"/>
</dbReference>
<reference evidence="4" key="2">
    <citation type="journal article" date="2005" name="Nature">
        <title>The map-based sequence of the rice genome.</title>
        <authorList>
            <consortium name="International rice genome sequencing project (IRGSP)"/>
            <person name="Matsumoto T."/>
            <person name="Wu J."/>
            <person name="Kanamori H."/>
            <person name="Katayose Y."/>
            <person name="Fujisawa M."/>
            <person name="Namiki N."/>
            <person name="Mizuno H."/>
            <person name="Yamamoto K."/>
            <person name="Antonio B.A."/>
            <person name="Baba T."/>
            <person name="Sakata K."/>
            <person name="Nagamura Y."/>
            <person name="Aoki H."/>
            <person name="Arikawa K."/>
            <person name="Arita K."/>
            <person name="Bito T."/>
            <person name="Chiden Y."/>
            <person name="Fujitsuka N."/>
            <person name="Fukunaka R."/>
            <person name="Hamada M."/>
            <person name="Harada C."/>
            <person name="Hayashi A."/>
            <person name="Hijishita S."/>
            <person name="Honda M."/>
            <person name="Hosokawa S."/>
            <person name="Ichikawa Y."/>
            <person name="Idonuma A."/>
            <person name="Iijima M."/>
            <person name="Ikeda M."/>
            <person name="Ikeno M."/>
            <person name="Ito K."/>
            <person name="Ito S."/>
            <person name="Ito T."/>
            <person name="Ito Y."/>
            <person name="Ito Y."/>
            <person name="Iwabuchi A."/>
            <person name="Kamiya K."/>
            <person name="Karasawa W."/>
            <person name="Kurita K."/>
            <person name="Katagiri S."/>
            <person name="Kikuta A."/>
            <person name="Kobayashi H."/>
            <person name="Kobayashi N."/>
            <person name="Machita K."/>
            <person name="Maehara T."/>
            <person name="Masukawa M."/>
            <person name="Mizubayashi T."/>
            <person name="Mukai Y."/>
            <person name="Nagasaki H."/>
            <person name="Nagata Y."/>
            <person name="Naito S."/>
            <person name="Nakashima M."/>
            <person name="Nakama Y."/>
            <person name="Nakamichi Y."/>
            <person name="Nakamura M."/>
            <person name="Meguro A."/>
            <person name="Negishi M."/>
            <person name="Ohta I."/>
            <person name="Ohta T."/>
            <person name="Okamoto M."/>
            <person name="Ono N."/>
            <person name="Saji S."/>
            <person name="Sakaguchi M."/>
            <person name="Sakai K."/>
            <person name="Shibata M."/>
            <person name="Shimokawa T."/>
            <person name="Song J."/>
            <person name="Takazaki Y."/>
            <person name="Terasawa K."/>
            <person name="Tsugane M."/>
            <person name="Tsuji K."/>
            <person name="Ueda S."/>
            <person name="Waki K."/>
            <person name="Yamagata H."/>
            <person name="Yamamoto M."/>
            <person name="Yamamoto S."/>
            <person name="Yamane H."/>
            <person name="Yoshiki S."/>
            <person name="Yoshihara R."/>
            <person name="Yukawa K."/>
            <person name="Zhong H."/>
            <person name="Yano M."/>
            <person name="Yuan Q."/>
            <person name="Ouyang S."/>
            <person name="Liu J."/>
            <person name="Jones K.M."/>
            <person name="Gansberger K."/>
            <person name="Moffat K."/>
            <person name="Hill J."/>
            <person name="Bera J."/>
            <person name="Fadrosh D."/>
            <person name="Jin S."/>
            <person name="Johri S."/>
            <person name="Kim M."/>
            <person name="Overton L."/>
            <person name="Reardon M."/>
            <person name="Tsitrin T."/>
            <person name="Vuong H."/>
            <person name="Weaver B."/>
            <person name="Ciecko A."/>
            <person name="Tallon L."/>
            <person name="Jackson J."/>
            <person name="Pai G."/>
            <person name="Aken S.V."/>
            <person name="Utterback T."/>
            <person name="Reidmuller S."/>
            <person name="Feldblyum T."/>
            <person name="Hsiao J."/>
            <person name="Zismann V."/>
            <person name="Iobst S."/>
            <person name="de Vazeille A.R."/>
            <person name="Buell C.R."/>
            <person name="Ying K."/>
            <person name="Li Y."/>
            <person name="Lu T."/>
            <person name="Huang Y."/>
            <person name="Zhao Q."/>
            <person name="Feng Q."/>
            <person name="Zhang L."/>
            <person name="Zhu J."/>
            <person name="Weng Q."/>
            <person name="Mu J."/>
            <person name="Lu Y."/>
            <person name="Fan D."/>
            <person name="Liu Y."/>
            <person name="Guan J."/>
            <person name="Zhang Y."/>
            <person name="Yu S."/>
            <person name="Liu X."/>
            <person name="Zhang Y."/>
            <person name="Hong G."/>
            <person name="Han B."/>
            <person name="Choisne N."/>
            <person name="Demange N."/>
            <person name="Orjeda G."/>
            <person name="Samain S."/>
            <person name="Cattolico L."/>
            <person name="Pelletier E."/>
            <person name="Couloux A."/>
            <person name="Segurens B."/>
            <person name="Wincker P."/>
            <person name="D'Hont A."/>
            <person name="Scarpelli C."/>
            <person name="Weissenbach J."/>
            <person name="Salanoubat M."/>
            <person name="Quetier F."/>
            <person name="Yu Y."/>
            <person name="Kim H.R."/>
            <person name="Rambo T."/>
            <person name="Currie J."/>
            <person name="Collura K."/>
            <person name="Luo M."/>
            <person name="Yang T."/>
            <person name="Ammiraju J.S.S."/>
            <person name="Engler F."/>
            <person name="Soderlund C."/>
            <person name="Wing R.A."/>
            <person name="Palmer L.E."/>
            <person name="de la Bastide M."/>
            <person name="Spiegel L."/>
            <person name="Nascimento L."/>
            <person name="Zutavern T."/>
            <person name="O'Shaughnessy A."/>
            <person name="Dike S."/>
            <person name="Dedhia N."/>
            <person name="Preston R."/>
            <person name="Balija V."/>
            <person name="McCombie W.R."/>
            <person name="Chow T."/>
            <person name="Chen H."/>
            <person name="Chung M."/>
            <person name="Chen C."/>
            <person name="Shaw J."/>
            <person name="Wu H."/>
            <person name="Hsiao K."/>
            <person name="Chao Y."/>
            <person name="Chu M."/>
            <person name="Cheng C."/>
            <person name="Hour A."/>
            <person name="Lee P."/>
            <person name="Lin S."/>
            <person name="Lin Y."/>
            <person name="Liou J."/>
            <person name="Liu S."/>
            <person name="Hsing Y."/>
            <person name="Raghuvanshi S."/>
            <person name="Mohanty A."/>
            <person name="Bharti A.K."/>
            <person name="Gaur A."/>
            <person name="Gupta V."/>
            <person name="Kumar D."/>
            <person name="Ravi V."/>
            <person name="Vij S."/>
            <person name="Kapur A."/>
            <person name="Khurana P."/>
            <person name="Khurana P."/>
            <person name="Khurana J.P."/>
            <person name="Tyagi A.K."/>
            <person name="Gaikwad K."/>
            <person name="Singh A."/>
            <person name="Dalal V."/>
            <person name="Srivastava S."/>
            <person name="Dixit A."/>
            <person name="Pal A.K."/>
            <person name="Ghazi I.A."/>
            <person name="Yadav M."/>
            <person name="Pandit A."/>
            <person name="Bhargava A."/>
            <person name="Sureshbabu K."/>
            <person name="Batra K."/>
            <person name="Sharma T.R."/>
            <person name="Mohapatra T."/>
            <person name="Singh N.K."/>
            <person name="Messing J."/>
            <person name="Nelson A.B."/>
            <person name="Fuks G."/>
            <person name="Kavchok S."/>
            <person name="Keizer G."/>
            <person name="Linton E."/>
            <person name="Llaca V."/>
            <person name="Song R."/>
            <person name="Tanyolac B."/>
            <person name="Young S."/>
            <person name="Ho-Il K."/>
            <person name="Hahn J.H."/>
            <person name="Sangsakoo G."/>
            <person name="Vanavichit A."/>
            <person name="de Mattos Luiz.A.T."/>
            <person name="Zimmer P.D."/>
            <person name="Malone G."/>
            <person name="Dellagostin O."/>
            <person name="de Oliveira A.C."/>
            <person name="Bevan M."/>
            <person name="Bancroft I."/>
            <person name="Minx P."/>
            <person name="Cordum H."/>
            <person name="Wilson R."/>
            <person name="Cheng Z."/>
            <person name="Jin W."/>
            <person name="Jiang J."/>
            <person name="Leong S.A."/>
            <person name="Iwama H."/>
            <person name="Gojobori T."/>
            <person name="Itoh T."/>
            <person name="Niimura Y."/>
            <person name="Fujii Y."/>
            <person name="Habara T."/>
            <person name="Sakai H."/>
            <person name="Sato Y."/>
            <person name="Wilson G."/>
            <person name="Kumar K."/>
            <person name="McCouch S."/>
            <person name="Juretic N."/>
            <person name="Hoen D."/>
            <person name="Wright S."/>
            <person name="Bruskiewich R."/>
            <person name="Bureau T."/>
            <person name="Miyao A."/>
            <person name="Hirochika H."/>
            <person name="Nishikawa T."/>
            <person name="Kadowaki K."/>
            <person name="Sugiura M."/>
            <person name="Burr B."/>
            <person name="Sasaki T."/>
        </authorList>
    </citation>
    <scope>NUCLEOTIDE SEQUENCE [LARGE SCALE GENOMIC DNA]</scope>
    <source>
        <strain evidence="4">cv. Nipponbare</strain>
    </source>
</reference>
<accession>A3ANZ8</accession>
<evidence type="ECO:0000313" key="4">
    <source>
        <dbReference type="Proteomes" id="UP000000763"/>
    </source>
</evidence>
<organism evidence="3">
    <name type="scientific">Oryza sativa subsp. japonica</name>
    <name type="common">Rice</name>
    <dbReference type="NCBI Taxonomy" id="39947"/>
    <lineage>
        <taxon>Eukaryota</taxon>
        <taxon>Viridiplantae</taxon>
        <taxon>Streptophyta</taxon>
        <taxon>Embryophyta</taxon>
        <taxon>Tracheophyta</taxon>
        <taxon>Spermatophyta</taxon>
        <taxon>Magnoliopsida</taxon>
        <taxon>Liliopsida</taxon>
        <taxon>Poales</taxon>
        <taxon>Poaceae</taxon>
        <taxon>BOP clade</taxon>
        <taxon>Oryzoideae</taxon>
        <taxon>Oryzeae</taxon>
        <taxon>Oryzinae</taxon>
        <taxon>Oryza</taxon>
        <taxon>Oryza sativa</taxon>
    </lineage>
</organism>
<reference evidence="2" key="1">
    <citation type="submission" date="2004-01" db="EMBL/GenBank/DDBJ databases">
        <authorList>
            <person name="Buell R."/>
        </authorList>
    </citation>
    <scope>NUCLEOTIDE SEQUENCE</scope>
</reference>
<reference evidence="4" key="5">
    <citation type="journal article" date="2008" name="Nucleic Acids Res.">
        <title>The rice annotation project database (RAP-DB): 2008 update.</title>
        <authorList>
            <consortium name="The rice annotation project (RAP)"/>
        </authorList>
    </citation>
    <scope>GENOME REANNOTATION</scope>
    <source>
        <strain evidence="4">cv. Nipponbare</strain>
    </source>
</reference>
<feature type="region of interest" description="Disordered" evidence="1">
    <location>
        <begin position="1"/>
        <end position="82"/>
    </location>
</feature>
<gene>
    <name evidence="3" type="ORF">OsJ_13088</name>
    <name evidence="2" type="ORF">OSJNBa0024F18.17</name>
</gene>
<evidence type="ECO:0000313" key="3">
    <source>
        <dbReference type="EMBL" id="EAZ29037.1"/>
    </source>
</evidence>
<proteinExistence type="predicted"/>
<dbReference type="Proteomes" id="UP000000763">
    <property type="component" value="Chromosome 3"/>
</dbReference>
<reference evidence="2" key="4">
    <citation type="submission" date="2006-01" db="EMBL/GenBank/DDBJ databases">
        <title>Oryza sativa chromosome 3 BAC OSJNBa0024F18 genomic sequence.</title>
        <authorList>
            <person name="Buell C.R."/>
            <person name="Yuan Q."/>
            <person name="Ouyang S."/>
            <person name="Liu J."/>
            <person name="Gansberger K."/>
            <person name="Jones K.M."/>
            <person name="Overton II L.L."/>
            <person name="Tsitrin T."/>
            <person name="Kim M.M."/>
            <person name="Bera J.J."/>
            <person name="Jin S.S."/>
            <person name="Fadrosh D.W."/>
            <person name="Tallon L.J."/>
            <person name="Koo H."/>
            <person name="Zismann V."/>
            <person name="Hsiao J."/>
            <person name="Blunt S."/>
            <person name="Vanaken S.S."/>
            <person name="Riedmuller S.B."/>
            <person name="Utterback T.T."/>
            <person name="Feldblyum T.V."/>
            <person name="Yang Q.Q."/>
            <person name="Haas B.J."/>
            <person name="Suh B.B."/>
            <person name="Peterson J.J."/>
            <person name="Quackenbush J."/>
            <person name="White O."/>
            <person name="Salzberg S.L."/>
            <person name="Fraser C.M."/>
        </authorList>
    </citation>
    <scope>NUCLEOTIDE SEQUENCE</scope>
</reference>
<protein>
    <submittedName>
        <fullName evidence="3">Uncharacterized protein</fullName>
    </submittedName>
</protein>
<dbReference type="Proteomes" id="UP000007752">
    <property type="component" value="Chromosome 3"/>
</dbReference>
<reference evidence="3" key="3">
    <citation type="journal article" date="2005" name="PLoS Biol.">
        <title>The genomes of Oryza sativa: a history of duplications.</title>
        <authorList>
            <person name="Yu J."/>
            <person name="Wang J."/>
            <person name="Lin W."/>
            <person name="Li S."/>
            <person name="Li H."/>
            <person name="Zhou J."/>
            <person name="Ni P."/>
            <person name="Dong W."/>
            <person name="Hu S."/>
            <person name="Zeng C."/>
            <person name="Zhang J."/>
            <person name="Zhang Y."/>
            <person name="Li R."/>
            <person name="Xu Z."/>
            <person name="Li S."/>
            <person name="Li X."/>
            <person name="Zheng H."/>
            <person name="Cong L."/>
            <person name="Lin L."/>
            <person name="Yin J."/>
            <person name="Geng J."/>
            <person name="Li G."/>
            <person name="Shi J."/>
            <person name="Liu J."/>
            <person name="Lv H."/>
            <person name="Li J."/>
            <person name="Wang J."/>
            <person name="Deng Y."/>
            <person name="Ran L."/>
            <person name="Shi X."/>
            <person name="Wang X."/>
            <person name="Wu Q."/>
            <person name="Li C."/>
            <person name="Ren X."/>
            <person name="Wang J."/>
            <person name="Wang X."/>
            <person name="Li D."/>
            <person name="Liu D."/>
            <person name="Zhang X."/>
            <person name="Ji Z."/>
            <person name="Zhao W."/>
            <person name="Sun Y."/>
            <person name="Zhang Z."/>
            <person name="Bao J."/>
            <person name="Han Y."/>
            <person name="Dong L."/>
            <person name="Ji J."/>
            <person name="Chen P."/>
            <person name="Wu S."/>
            <person name="Liu J."/>
            <person name="Xiao Y."/>
            <person name="Bu D."/>
            <person name="Tan J."/>
            <person name="Yang L."/>
            <person name="Ye C."/>
            <person name="Zhang J."/>
            <person name="Xu J."/>
            <person name="Zhou Y."/>
            <person name="Yu Y."/>
            <person name="Zhang B."/>
            <person name="Zhuang S."/>
            <person name="Wei H."/>
            <person name="Liu B."/>
            <person name="Lei M."/>
            <person name="Yu H."/>
            <person name="Li Y."/>
            <person name="Xu H."/>
            <person name="Wei S."/>
            <person name="He X."/>
            <person name="Fang L."/>
            <person name="Zhang Z."/>
            <person name="Zhang Y."/>
            <person name="Huang X."/>
            <person name="Su Z."/>
            <person name="Tong W."/>
            <person name="Li J."/>
            <person name="Tong Z."/>
            <person name="Li S."/>
            <person name="Ye J."/>
            <person name="Wang L."/>
            <person name="Fang L."/>
            <person name="Lei T."/>
            <person name="Chen C."/>
            <person name="Chen H."/>
            <person name="Xu Z."/>
            <person name="Li H."/>
            <person name="Huang H."/>
            <person name="Zhang F."/>
            <person name="Xu H."/>
            <person name="Li N."/>
            <person name="Zhao C."/>
            <person name="Li S."/>
            <person name="Dong L."/>
            <person name="Huang Y."/>
            <person name="Li L."/>
            <person name="Xi Y."/>
            <person name="Qi Q."/>
            <person name="Li W."/>
            <person name="Zhang B."/>
            <person name="Hu W."/>
            <person name="Zhang Y."/>
            <person name="Tian X."/>
            <person name="Jiao Y."/>
            <person name="Liang X."/>
            <person name="Jin J."/>
            <person name="Gao L."/>
            <person name="Zheng W."/>
            <person name="Hao B."/>
            <person name="Liu S."/>
            <person name="Wang W."/>
            <person name="Yuan L."/>
            <person name="Cao M."/>
            <person name="McDermott J."/>
            <person name="Samudrala R."/>
            <person name="Wang J."/>
            <person name="Wong G.K."/>
            <person name="Yang H."/>
        </authorList>
    </citation>
    <scope>NUCLEOTIDE SEQUENCE [LARGE SCALE GENOMIC DNA]</scope>
</reference>
<dbReference type="AlphaFoldDB" id="A3ANZ8"/>
<reference evidence="3" key="6">
    <citation type="submission" date="2008-12" db="EMBL/GenBank/DDBJ databases">
        <title>Improved gene annotation of the rice (Oryza sativa) genomes.</title>
        <authorList>
            <person name="Wang J."/>
            <person name="Li R."/>
            <person name="Fan W."/>
            <person name="Huang Q."/>
            <person name="Zhang J."/>
            <person name="Zhou Y."/>
            <person name="Hu Y."/>
            <person name="Zi S."/>
            <person name="Li J."/>
            <person name="Ni P."/>
            <person name="Zheng H."/>
            <person name="Zhang Y."/>
            <person name="Zhao M."/>
            <person name="Hao Q."/>
            <person name="McDermott J."/>
            <person name="Samudrala R."/>
            <person name="Kristiansen K."/>
            <person name="Wong G.K.-S."/>
        </authorList>
    </citation>
    <scope>NUCLEOTIDE SEQUENCE</scope>
</reference>
<sequence>MASSAATSSASTQNASSRRASTASGSERRNSRSTGLAQARSVSRAEGAPGRMRAGVRAGWCRQEAERDGRVGRGEARRRVGRGGVVVGRVDHRDDDDGEAGRCRCLAITTMGLRWPTPQRREQHKRLCPHGYRLPGPAAPINQKGCEKPKQKLINIVRAWLNGTPSVPM</sequence>
<feature type="compositionally biased region" description="Basic and acidic residues" evidence="1">
    <location>
        <begin position="63"/>
        <end position="78"/>
    </location>
</feature>
<dbReference type="EMBL" id="AC135594">
    <property type="protein sequence ID" value="AAR89861.1"/>
    <property type="molecule type" value="Genomic_DNA"/>
</dbReference>
<name>A3ANZ8_ORYSJ</name>
<dbReference type="EMBL" id="CM000140">
    <property type="protein sequence ID" value="EAZ29037.1"/>
    <property type="molecule type" value="Genomic_DNA"/>
</dbReference>
<feature type="compositionally biased region" description="Low complexity" evidence="1">
    <location>
        <begin position="1"/>
        <end position="25"/>
    </location>
</feature>